<protein>
    <recommendedName>
        <fullName evidence="5">Transmembrane protein</fullName>
    </recommendedName>
</protein>
<accession>A0A0B2V368</accession>
<feature type="transmembrane region" description="Helical" evidence="2">
    <location>
        <begin position="213"/>
        <end position="237"/>
    </location>
</feature>
<feature type="region of interest" description="Disordered" evidence="1">
    <location>
        <begin position="472"/>
        <end position="499"/>
    </location>
</feature>
<name>A0A0B2V368_TOXCA</name>
<dbReference type="Proteomes" id="UP000031036">
    <property type="component" value="Unassembled WGS sequence"/>
</dbReference>
<dbReference type="PANTHER" id="PTHR38553:SF1">
    <property type="entry name" value="G PROTEIN-COUPLED RECEPTOR"/>
    <property type="match status" value="1"/>
</dbReference>
<sequence>MNDVLLMLSGGHTSNISSNRSTDILCKNCVTDFDEIACLRSTTLGFLSLVTSVRCAVRIFNLHGPSRADYHKLILFYVLLIQSLSGSLEWLLGWKTQAALVNVYARSLELLIIFHLYLMIACRLMHWTEDEAATRLSLSGLAVMLIYFTILVYTGLVFAMEPWRDCHAPYWIWLSAGNVITVQMIVISFLLIIRRLKSLPSTESLRRGHKCQLYSLLWAFETSTLVDLGYHITLFLLASEEEGCNAVFQHDQIRYTIVKVPYELISFLMPIWVILFVFRSHGKNYDDDSNYTFLTRSTASSINNVVVVRNWRRRYRPLGSSQWAFVNPAVQIVSQRSGRLASHHTGLFGSTIRTASNRPLVSAPVRRCQSAPSLATALRRNSMSNSLISSPLYAIPEETTSIGSESPSSSLTSGNTHHTGLFGSTIRTASNRPLVSAPVRRCQSAPSLATALRRNSMSNSLISSPLYAIPEETTSIGSESPSSSLTSGNTSVEPVVDSN</sequence>
<evidence type="ECO:0000256" key="1">
    <source>
        <dbReference type="SAM" id="MobiDB-lite"/>
    </source>
</evidence>
<dbReference type="PANTHER" id="PTHR38553">
    <property type="entry name" value="PROTEIN CBG19621"/>
    <property type="match status" value="1"/>
</dbReference>
<dbReference type="OrthoDB" id="5818871at2759"/>
<feature type="compositionally biased region" description="Low complexity" evidence="1">
    <location>
        <begin position="399"/>
        <end position="414"/>
    </location>
</feature>
<feature type="region of interest" description="Disordered" evidence="1">
    <location>
        <begin position="399"/>
        <end position="423"/>
    </location>
</feature>
<keyword evidence="4" id="KW-1185">Reference proteome</keyword>
<feature type="transmembrane region" description="Helical" evidence="2">
    <location>
        <begin position="73"/>
        <end position="92"/>
    </location>
</feature>
<evidence type="ECO:0000313" key="3">
    <source>
        <dbReference type="EMBL" id="KHN75892.1"/>
    </source>
</evidence>
<keyword evidence="2" id="KW-0812">Transmembrane</keyword>
<dbReference type="AlphaFoldDB" id="A0A0B2V368"/>
<gene>
    <name evidence="3" type="ORF">Tcan_04203</name>
</gene>
<feature type="transmembrane region" description="Helical" evidence="2">
    <location>
        <begin position="104"/>
        <end position="124"/>
    </location>
</feature>
<evidence type="ECO:0000256" key="2">
    <source>
        <dbReference type="SAM" id="Phobius"/>
    </source>
</evidence>
<comment type="caution">
    <text evidence="3">The sequence shown here is derived from an EMBL/GenBank/DDBJ whole genome shotgun (WGS) entry which is preliminary data.</text>
</comment>
<keyword evidence="2" id="KW-0472">Membrane</keyword>
<evidence type="ECO:0008006" key="5">
    <source>
        <dbReference type="Google" id="ProtNLM"/>
    </source>
</evidence>
<feature type="transmembrane region" description="Helical" evidence="2">
    <location>
        <begin position="136"/>
        <end position="158"/>
    </location>
</feature>
<keyword evidence="2" id="KW-1133">Transmembrane helix</keyword>
<evidence type="ECO:0000313" key="4">
    <source>
        <dbReference type="Proteomes" id="UP000031036"/>
    </source>
</evidence>
<proteinExistence type="predicted"/>
<feature type="compositionally biased region" description="Low complexity" evidence="1">
    <location>
        <begin position="472"/>
        <end position="493"/>
    </location>
</feature>
<feature type="transmembrane region" description="Helical" evidence="2">
    <location>
        <begin position="257"/>
        <end position="278"/>
    </location>
</feature>
<feature type="transmembrane region" description="Helical" evidence="2">
    <location>
        <begin position="170"/>
        <end position="193"/>
    </location>
</feature>
<dbReference type="EMBL" id="JPKZ01002598">
    <property type="protein sequence ID" value="KHN75892.1"/>
    <property type="molecule type" value="Genomic_DNA"/>
</dbReference>
<organism evidence="3 4">
    <name type="scientific">Toxocara canis</name>
    <name type="common">Canine roundworm</name>
    <dbReference type="NCBI Taxonomy" id="6265"/>
    <lineage>
        <taxon>Eukaryota</taxon>
        <taxon>Metazoa</taxon>
        <taxon>Ecdysozoa</taxon>
        <taxon>Nematoda</taxon>
        <taxon>Chromadorea</taxon>
        <taxon>Rhabditida</taxon>
        <taxon>Spirurina</taxon>
        <taxon>Ascaridomorpha</taxon>
        <taxon>Ascaridoidea</taxon>
        <taxon>Toxocaridae</taxon>
        <taxon>Toxocara</taxon>
    </lineage>
</organism>
<reference evidence="3 4" key="1">
    <citation type="submission" date="2014-11" db="EMBL/GenBank/DDBJ databases">
        <title>Genetic blueprint of the zoonotic pathogen Toxocara canis.</title>
        <authorList>
            <person name="Zhu X.-Q."/>
            <person name="Korhonen P.K."/>
            <person name="Cai H."/>
            <person name="Young N.D."/>
            <person name="Nejsum P."/>
            <person name="von Samson-Himmelstjerna G."/>
            <person name="Boag P.R."/>
            <person name="Tan P."/>
            <person name="Li Q."/>
            <person name="Min J."/>
            <person name="Yang Y."/>
            <person name="Wang X."/>
            <person name="Fang X."/>
            <person name="Hall R.S."/>
            <person name="Hofmann A."/>
            <person name="Sternberg P.W."/>
            <person name="Jex A.R."/>
            <person name="Gasser R.B."/>
        </authorList>
    </citation>
    <scope>NUCLEOTIDE SEQUENCE [LARGE SCALE GENOMIC DNA]</scope>
    <source>
        <strain evidence="3">PN_DK_2014</strain>
    </source>
</reference>